<dbReference type="PRINTS" id="PR01437">
    <property type="entry name" value="NUOXDRDTASE4"/>
</dbReference>
<evidence type="ECO:0000256" key="1">
    <source>
        <dbReference type="ARBA" id="ARBA00004651"/>
    </source>
</evidence>
<dbReference type="GO" id="GO:0042773">
    <property type="term" value="P:ATP synthesis coupled electron transport"/>
    <property type="evidence" value="ECO:0007669"/>
    <property type="project" value="InterPro"/>
</dbReference>
<dbReference type="InterPro" id="IPR001750">
    <property type="entry name" value="ND/Mrp_TM"/>
</dbReference>
<dbReference type="OrthoDB" id="9807568at2"/>
<accession>A0A1V9G511</accession>
<reference evidence="10 11" key="1">
    <citation type="submission" date="2016-03" db="EMBL/GenBank/DDBJ databases">
        <title>Niastella vici sp. nov., isolated from farmland soil.</title>
        <authorList>
            <person name="Chen L."/>
            <person name="Wang D."/>
            <person name="Yang S."/>
            <person name="Wang G."/>
        </authorList>
    </citation>
    <scope>NUCLEOTIDE SEQUENCE [LARGE SCALE GENOMIC DNA]</scope>
    <source>
        <strain evidence="10 11">DJ57</strain>
    </source>
</reference>
<dbReference type="GO" id="GO:0005886">
    <property type="term" value="C:plasma membrane"/>
    <property type="evidence" value="ECO:0007669"/>
    <property type="project" value="UniProtKB-SubCell"/>
</dbReference>
<dbReference type="AlphaFoldDB" id="A0A1V9G511"/>
<evidence type="ECO:0000256" key="2">
    <source>
        <dbReference type="ARBA" id="ARBA00022475"/>
    </source>
</evidence>
<keyword evidence="5" id="KW-0560">Oxidoreductase</keyword>
<protein>
    <recommendedName>
        <fullName evidence="9">NADH:quinone oxidoreductase/Mrp antiporter transmembrane domain-containing protein</fullName>
    </recommendedName>
</protein>
<feature type="transmembrane region" description="Helical" evidence="8">
    <location>
        <begin position="382"/>
        <end position="401"/>
    </location>
</feature>
<keyword evidence="11" id="KW-1185">Reference proteome</keyword>
<feature type="transmembrane region" description="Helical" evidence="8">
    <location>
        <begin position="244"/>
        <end position="262"/>
    </location>
</feature>
<evidence type="ECO:0000313" key="11">
    <source>
        <dbReference type="Proteomes" id="UP000192796"/>
    </source>
</evidence>
<dbReference type="InterPro" id="IPR052175">
    <property type="entry name" value="ComplexI-like_HydComp"/>
</dbReference>
<sequence>MEIITAFILTTLLSILLVPFINVRWKGLVTVMTVVLLAILSSIIAIEAMHGKQIEYFFRGSSVTGKIPLRADALSGFFILIINFTFLTGALYGLQYMKVYRDQKANLSLHCISFILLQASLNSICSLQNTIVFLIAWEIMALSSFMLIIFEHNKRETLNAGINFLIQSHICIMFLMLGFIWVALKMDSFDFRAITVYSTNNPLLAGVVLFFCFFIGFAIKAGFVPFHTWLPYAHPAAPSHVSGVMSGVIIKIGIYGILRMLLQIKSDYLVIGYIILFISLLTGIYGVMLAIIQHNLKRLLAYSSIENIGIIGIGISLGCIGIGKGNNILSIVGFTGALLHTLNHSLFKSLLFYCAGNVYQAAHTMDIEKLGGMGKQMSHTTFLFLIASLAICGLPPFNGFVSEFLIYNGLFTGLRGSDKVLLSWIVCGLFGLALIGGLAMLCFTKAFGSVFLGTARHHFHQTPKEAVIGKLIPMYGIVLLIIAIGLFPKFIITAFSKPVSLFAVNHFPSSHLPAGDALSIIGLCSAAFILLAGLIYLIRKRMTANRSVEFNATWGCGYVGSTEKMQYTAGSFVRAYRKLAEPLFSIYKKKKEIEGVFPQNGQQETHPYDKAEEWLIDYPLRVLKGFFNKFIFLQNGNLQFYILYGVVFITLMLGIPFLVEYLKALFQFLNKL</sequence>
<name>A0A1V9G511_9BACT</name>
<feature type="transmembrane region" description="Helical" evidence="8">
    <location>
        <begin position="130"/>
        <end position="150"/>
    </location>
</feature>
<evidence type="ECO:0000259" key="9">
    <source>
        <dbReference type="Pfam" id="PF00361"/>
    </source>
</evidence>
<feature type="transmembrane region" description="Helical" evidence="8">
    <location>
        <begin position="28"/>
        <end position="46"/>
    </location>
</feature>
<proteinExistence type="predicted"/>
<comment type="caution">
    <text evidence="10">The sequence shown here is derived from an EMBL/GenBank/DDBJ whole genome shotgun (WGS) entry which is preliminary data.</text>
</comment>
<dbReference type="STRING" id="1703345.A3860_14065"/>
<feature type="transmembrane region" description="Helical" evidence="8">
    <location>
        <begin position="162"/>
        <end position="183"/>
    </location>
</feature>
<evidence type="ECO:0000256" key="7">
    <source>
        <dbReference type="RuleBase" id="RU000320"/>
    </source>
</evidence>
<feature type="transmembrane region" description="Helical" evidence="8">
    <location>
        <begin position="268"/>
        <end position="292"/>
    </location>
</feature>
<feature type="domain" description="NADH:quinone oxidoreductase/Mrp antiporter transmembrane" evidence="9">
    <location>
        <begin position="129"/>
        <end position="411"/>
    </location>
</feature>
<keyword evidence="3 7" id="KW-0812">Transmembrane</keyword>
<evidence type="ECO:0000313" key="10">
    <source>
        <dbReference type="EMBL" id="OQP65725.1"/>
    </source>
</evidence>
<feature type="transmembrane region" description="Helical" evidence="8">
    <location>
        <begin position="638"/>
        <end position="659"/>
    </location>
</feature>
<feature type="transmembrane region" description="Helical" evidence="8">
    <location>
        <begin position="6"/>
        <end position="23"/>
    </location>
</feature>
<feature type="transmembrane region" description="Helical" evidence="8">
    <location>
        <begin position="421"/>
        <end position="452"/>
    </location>
</feature>
<feature type="transmembrane region" description="Helical" evidence="8">
    <location>
        <begin position="73"/>
        <end position="94"/>
    </location>
</feature>
<evidence type="ECO:0000256" key="4">
    <source>
        <dbReference type="ARBA" id="ARBA00022989"/>
    </source>
</evidence>
<evidence type="ECO:0000256" key="6">
    <source>
        <dbReference type="ARBA" id="ARBA00023136"/>
    </source>
</evidence>
<dbReference type="PANTHER" id="PTHR42682">
    <property type="entry name" value="HYDROGENASE-4 COMPONENT F"/>
    <property type="match status" value="1"/>
</dbReference>
<keyword evidence="6 8" id="KW-0472">Membrane</keyword>
<dbReference type="Pfam" id="PF00361">
    <property type="entry name" value="Proton_antipo_M"/>
    <property type="match status" value="1"/>
</dbReference>
<dbReference type="EMBL" id="LVYD01000013">
    <property type="protein sequence ID" value="OQP65725.1"/>
    <property type="molecule type" value="Genomic_DNA"/>
</dbReference>
<feature type="transmembrane region" description="Helical" evidence="8">
    <location>
        <begin position="299"/>
        <end position="323"/>
    </location>
</feature>
<feature type="transmembrane region" description="Helical" evidence="8">
    <location>
        <begin position="472"/>
        <end position="492"/>
    </location>
</feature>
<dbReference type="Proteomes" id="UP000192796">
    <property type="component" value="Unassembled WGS sequence"/>
</dbReference>
<comment type="subcellular location">
    <subcellularLocation>
        <location evidence="1">Cell membrane</location>
        <topology evidence="1">Multi-pass membrane protein</topology>
    </subcellularLocation>
    <subcellularLocation>
        <location evidence="7">Membrane</location>
        <topology evidence="7">Multi-pass membrane protein</topology>
    </subcellularLocation>
</comment>
<dbReference type="PANTHER" id="PTHR42682:SF3">
    <property type="entry name" value="FORMATE HYDROGENLYASE SUBUNIT 3-RELATED"/>
    <property type="match status" value="1"/>
</dbReference>
<keyword evidence="2" id="KW-1003">Cell membrane</keyword>
<keyword evidence="4 8" id="KW-1133">Transmembrane helix</keyword>
<evidence type="ECO:0000256" key="3">
    <source>
        <dbReference type="ARBA" id="ARBA00022692"/>
    </source>
</evidence>
<gene>
    <name evidence="10" type="ORF">A3860_14065</name>
</gene>
<dbReference type="GO" id="GO:0008137">
    <property type="term" value="F:NADH dehydrogenase (ubiquinone) activity"/>
    <property type="evidence" value="ECO:0007669"/>
    <property type="project" value="InterPro"/>
</dbReference>
<dbReference type="InterPro" id="IPR003918">
    <property type="entry name" value="NADH_UbQ_OxRdtase"/>
</dbReference>
<dbReference type="RefSeq" id="WP_081145565.1">
    <property type="nucleotide sequence ID" value="NZ_LVYD01000013.1"/>
</dbReference>
<dbReference type="GO" id="GO:0016491">
    <property type="term" value="F:oxidoreductase activity"/>
    <property type="evidence" value="ECO:0007669"/>
    <property type="project" value="UniProtKB-KW"/>
</dbReference>
<feature type="transmembrane region" description="Helical" evidence="8">
    <location>
        <begin position="517"/>
        <end position="538"/>
    </location>
</feature>
<evidence type="ECO:0000256" key="5">
    <source>
        <dbReference type="ARBA" id="ARBA00023002"/>
    </source>
</evidence>
<organism evidence="10 11">
    <name type="scientific">Niastella vici</name>
    <dbReference type="NCBI Taxonomy" id="1703345"/>
    <lineage>
        <taxon>Bacteria</taxon>
        <taxon>Pseudomonadati</taxon>
        <taxon>Bacteroidota</taxon>
        <taxon>Chitinophagia</taxon>
        <taxon>Chitinophagales</taxon>
        <taxon>Chitinophagaceae</taxon>
        <taxon>Niastella</taxon>
    </lineage>
</organism>
<feature type="transmembrane region" description="Helical" evidence="8">
    <location>
        <begin position="203"/>
        <end position="223"/>
    </location>
</feature>
<evidence type="ECO:0000256" key="8">
    <source>
        <dbReference type="SAM" id="Phobius"/>
    </source>
</evidence>